<protein>
    <submittedName>
        <fullName evidence="1">DNA replication complex GINS protein Sld5p</fullName>
    </submittedName>
</protein>
<dbReference type="EMBL" id="CALSDN010000004">
    <property type="protein sequence ID" value="CAH6720836.1"/>
    <property type="molecule type" value="Genomic_DNA"/>
</dbReference>
<proteinExistence type="predicted"/>
<evidence type="ECO:0000313" key="2">
    <source>
        <dbReference type="Proteomes" id="UP001152531"/>
    </source>
</evidence>
<reference evidence="1" key="1">
    <citation type="submission" date="2022-06" db="EMBL/GenBank/DDBJ databases">
        <authorList>
            <person name="Legras J.-L."/>
            <person name="Devillers H."/>
            <person name="Grondin C."/>
        </authorList>
    </citation>
    <scope>NUCLEOTIDE SEQUENCE</scope>
    <source>
        <strain evidence="1">CLIB 1444</strain>
    </source>
</reference>
<dbReference type="Proteomes" id="UP001152531">
    <property type="component" value="Unassembled WGS sequence"/>
</dbReference>
<evidence type="ECO:0000313" key="1">
    <source>
        <dbReference type="EMBL" id="CAH6720836.1"/>
    </source>
</evidence>
<keyword evidence="2" id="KW-1185">Reference proteome</keyword>
<name>A0ACA9Y7I7_9ASCO</name>
<sequence length="226" mass="26324">MEVDDILRDFEKSTQKDQDLYKSLTTAMLNERMAPELLPYQQSLLEDVLSKISSQQQFLLDSHEYGDINIDSGIITSDFKLQLMIIETDIERLNYLVRSYLRVRLSKIDKFSIHYIDMISTNRDSKLLSFEEQSYISRHFKLMTDLYNGSFLKKVPQDLAYLDTDSGISMIVKPEIDQLVFIKVNKGDIVLELEDDDELELIPGGIYIVKYSLVRRYVDIGDIELI</sequence>
<comment type="caution">
    <text evidence="1">The sequence shown here is derived from an EMBL/GenBank/DDBJ whole genome shotgun (WGS) entry which is preliminary data.</text>
</comment>
<organism evidence="1 2">
    <name type="scientific">[Candida] jaroonii</name>
    <dbReference type="NCBI Taxonomy" id="467808"/>
    <lineage>
        <taxon>Eukaryota</taxon>
        <taxon>Fungi</taxon>
        <taxon>Dikarya</taxon>
        <taxon>Ascomycota</taxon>
        <taxon>Saccharomycotina</taxon>
        <taxon>Pichiomycetes</taxon>
        <taxon>Debaryomycetaceae</taxon>
        <taxon>Yamadazyma</taxon>
    </lineage>
</organism>
<gene>
    <name evidence="1" type="ORF">CLIB1444_04S09032</name>
</gene>
<accession>A0ACA9Y7I7</accession>